<dbReference type="EMBL" id="UGUS01000002">
    <property type="protein sequence ID" value="SUD30473.1"/>
    <property type="molecule type" value="Genomic_DNA"/>
</dbReference>
<dbReference type="RefSeq" id="WP_038440578.1">
    <property type="nucleotide sequence ID" value="NZ_CP008896.1"/>
</dbReference>
<dbReference type="Proteomes" id="UP000255125">
    <property type="component" value="Unassembled WGS sequence"/>
</dbReference>
<reference evidence="2 3" key="1">
    <citation type="submission" date="2018-06" db="EMBL/GenBank/DDBJ databases">
        <authorList>
            <consortium name="Pathogen Informatics"/>
            <person name="Doyle S."/>
        </authorList>
    </citation>
    <scope>NUCLEOTIDE SEQUENCE [LARGE SCALE GENOMIC DNA]</scope>
    <source>
        <strain evidence="2 3">NCTC10392</strain>
    </source>
</reference>
<accession>A0A379IDV6</accession>
<evidence type="ECO:0000313" key="3">
    <source>
        <dbReference type="Proteomes" id="UP000255125"/>
    </source>
</evidence>
<dbReference type="KEGG" id="pfn:HZ99_00850"/>
<gene>
    <name evidence="2" type="ORF">NCTC10392_02393</name>
</gene>
<sequence length="127" mass="12979">MSSQRLAVGISLFFVLVSGSGQASTTVAQGVIQFHGSIVEATCAAGSGSGSTLALSGCPTSASGGNISAYGVEPVRTVSALDHSVVKVKLVTEATDDGRYFNRQYSLSDEAGRPLRSGAYLVTLSYP</sequence>
<feature type="signal peptide" evidence="1">
    <location>
        <begin position="1"/>
        <end position="23"/>
    </location>
</feature>
<evidence type="ECO:0000313" key="2">
    <source>
        <dbReference type="EMBL" id="SUD30473.1"/>
    </source>
</evidence>
<keyword evidence="1" id="KW-0732">Signal</keyword>
<organism evidence="2 3">
    <name type="scientific">Pseudomonas fluorescens</name>
    <dbReference type="NCBI Taxonomy" id="294"/>
    <lineage>
        <taxon>Bacteria</taxon>
        <taxon>Pseudomonadati</taxon>
        <taxon>Pseudomonadota</taxon>
        <taxon>Gammaproteobacteria</taxon>
        <taxon>Pseudomonadales</taxon>
        <taxon>Pseudomonadaceae</taxon>
        <taxon>Pseudomonas</taxon>
    </lineage>
</organism>
<evidence type="ECO:0008006" key="4">
    <source>
        <dbReference type="Google" id="ProtNLM"/>
    </source>
</evidence>
<proteinExistence type="predicted"/>
<dbReference type="AlphaFoldDB" id="A0A379IDV6"/>
<feature type="chain" id="PRO_5016888124" description="Type 1 fimbrial protein" evidence="1">
    <location>
        <begin position="24"/>
        <end position="127"/>
    </location>
</feature>
<evidence type="ECO:0000256" key="1">
    <source>
        <dbReference type="SAM" id="SignalP"/>
    </source>
</evidence>
<dbReference type="OrthoDB" id="7011214at2"/>
<name>A0A379IDV6_PSEFL</name>
<protein>
    <recommendedName>
        <fullName evidence="4">Type 1 fimbrial protein</fullName>
    </recommendedName>
</protein>